<evidence type="ECO:0000313" key="1">
    <source>
        <dbReference type="EMBL" id="CCD51660.1"/>
    </source>
</evidence>
<dbReference type="Proteomes" id="UP000008177">
    <property type="component" value="Unplaced contigs"/>
</dbReference>
<protein>
    <submittedName>
        <fullName evidence="1">Uncharacterized protein</fullName>
    </submittedName>
</protein>
<organism evidence="1 2">
    <name type="scientific">Botryotinia fuckeliana (strain T4)</name>
    <name type="common">Noble rot fungus</name>
    <name type="synonym">Botrytis cinerea</name>
    <dbReference type="NCBI Taxonomy" id="999810"/>
    <lineage>
        <taxon>Eukaryota</taxon>
        <taxon>Fungi</taxon>
        <taxon>Dikarya</taxon>
        <taxon>Ascomycota</taxon>
        <taxon>Pezizomycotina</taxon>
        <taxon>Leotiomycetes</taxon>
        <taxon>Helotiales</taxon>
        <taxon>Sclerotiniaceae</taxon>
        <taxon>Botrytis</taxon>
    </lineage>
</organism>
<dbReference type="AlphaFoldDB" id="G2YIX3"/>
<evidence type="ECO:0000313" key="2">
    <source>
        <dbReference type="Proteomes" id="UP000008177"/>
    </source>
</evidence>
<sequence>MQLITKGHHVLDRVETIPFFTAHAAARHGYIASDPALKRLFKAPKGTYNIIRLSPRNSQVDSARANDPMTPIIESFDLSQRILRCV</sequence>
<gene>
    <name evidence="1" type="ORF">BofuT4_P019660.1</name>
</gene>
<accession>G2YIX3</accession>
<reference evidence="2" key="1">
    <citation type="journal article" date="2011" name="PLoS Genet.">
        <title>Genomic analysis of the necrotrophic fungal pathogens Sclerotinia sclerotiorum and Botrytis cinerea.</title>
        <authorList>
            <person name="Amselem J."/>
            <person name="Cuomo C.A."/>
            <person name="van Kan J.A."/>
            <person name="Viaud M."/>
            <person name="Benito E.P."/>
            <person name="Couloux A."/>
            <person name="Coutinho P.M."/>
            <person name="de Vries R.P."/>
            <person name="Dyer P.S."/>
            <person name="Fillinger S."/>
            <person name="Fournier E."/>
            <person name="Gout L."/>
            <person name="Hahn M."/>
            <person name="Kohn L."/>
            <person name="Lapalu N."/>
            <person name="Plummer K.M."/>
            <person name="Pradier J.M."/>
            <person name="Quevillon E."/>
            <person name="Sharon A."/>
            <person name="Simon A."/>
            <person name="ten Have A."/>
            <person name="Tudzynski B."/>
            <person name="Tudzynski P."/>
            <person name="Wincker P."/>
            <person name="Andrew M."/>
            <person name="Anthouard V."/>
            <person name="Beever R.E."/>
            <person name="Beffa R."/>
            <person name="Benoit I."/>
            <person name="Bouzid O."/>
            <person name="Brault B."/>
            <person name="Chen Z."/>
            <person name="Choquer M."/>
            <person name="Collemare J."/>
            <person name="Cotton P."/>
            <person name="Danchin E.G."/>
            <person name="Da Silva C."/>
            <person name="Gautier A."/>
            <person name="Giraud C."/>
            <person name="Giraud T."/>
            <person name="Gonzalez C."/>
            <person name="Grossetete S."/>
            <person name="Guldener U."/>
            <person name="Henrissat B."/>
            <person name="Howlett B.J."/>
            <person name="Kodira C."/>
            <person name="Kretschmer M."/>
            <person name="Lappartient A."/>
            <person name="Leroch M."/>
            <person name="Levis C."/>
            <person name="Mauceli E."/>
            <person name="Neuveglise C."/>
            <person name="Oeser B."/>
            <person name="Pearson M."/>
            <person name="Poulain J."/>
            <person name="Poussereau N."/>
            <person name="Quesneville H."/>
            <person name="Rascle C."/>
            <person name="Schumacher J."/>
            <person name="Segurens B."/>
            <person name="Sexton A."/>
            <person name="Silva E."/>
            <person name="Sirven C."/>
            <person name="Soanes D.M."/>
            <person name="Talbot N.J."/>
            <person name="Templeton M."/>
            <person name="Yandava C."/>
            <person name="Yarden O."/>
            <person name="Zeng Q."/>
            <person name="Rollins J.A."/>
            <person name="Lebrun M.H."/>
            <person name="Dickman M."/>
        </authorList>
    </citation>
    <scope>NUCLEOTIDE SEQUENCE [LARGE SCALE GENOMIC DNA]</scope>
    <source>
        <strain evidence="2">T4</strain>
    </source>
</reference>
<dbReference type="EMBL" id="FQ790337">
    <property type="protein sequence ID" value="CCD51660.1"/>
    <property type="molecule type" value="Genomic_DNA"/>
</dbReference>
<proteinExistence type="predicted"/>
<dbReference type="InParanoid" id="G2YIX3"/>
<name>G2YIX3_BOTF4</name>
<dbReference type="HOGENOM" id="CLU_2497636_0_0_1"/>